<organism evidence="1 2">
    <name type="scientific">Tamlana crocina</name>
    <dbReference type="NCBI Taxonomy" id="393006"/>
    <lineage>
        <taxon>Bacteria</taxon>
        <taxon>Pseudomonadati</taxon>
        <taxon>Bacteroidota</taxon>
        <taxon>Flavobacteriia</taxon>
        <taxon>Flavobacteriales</taxon>
        <taxon>Flavobacteriaceae</taxon>
        <taxon>Tamlana</taxon>
    </lineage>
</organism>
<evidence type="ECO:0000313" key="1">
    <source>
        <dbReference type="EMBL" id="NJX14523.1"/>
    </source>
</evidence>
<protein>
    <recommendedName>
        <fullName evidence="3">Lipoprotein</fullName>
    </recommendedName>
</protein>
<reference evidence="1 2" key="1">
    <citation type="submission" date="2020-03" db="EMBL/GenBank/DDBJ databases">
        <title>Tamlana sp. nov, isolated from XXX.</title>
        <authorList>
            <person name="Cao W.R."/>
        </authorList>
    </citation>
    <scope>NUCLEOTIDE SEQUENCE [LARGE SCALE GENOMIC DNA]</scope>
    <source>
        <strain evidence="1 2">HST1-43</strain>
    </source>
</reference>
<proteinExistence type="predicted"/>
<dbReference type="Proteomes" id="UP000760545">
    <property type="component" value="Unassembled WGS sequence"/>
</dbReference>
<dbReference type="PROSITE" id="PS51257">
    <property type="entry name" value="PROKAR_LIPOPROTEIN"/>
    <property type="match status" value="1"/>
</dbReference>
<sequence length="374" mass="42538">MKTVHLLLALWTLSFISCGQQKENNFANYKDGYTENVPHENIKEHKATNSIKGYQVMSKQFGMPVGTMPIPSSWQVKNNKKEGILFESTDGVIVYGERFKSHFYSNNQQQNYFAKQGGSIVMPPKSISRVIQEDIKPYAESQGLRLVNQFPIPELAQFDKRFDSYLFKGVPENKQFQCIATEWEDQNGDKSIGIIRYFTNQYTTLGGMDWGYTLNSMGAPSDKYKQAKKDFINSLVNFQINPQWVQASNQHYAKLSGQSAAAHQQRMAAIKAQGQAIINNGNTYSSIIDSNHESWKRQNDMNSAGHAKTVNSGIWERSTVTNPNSGQSYQVEGQYDYYYGNNDDGYIGTDNALYNPNLDPNMNDQNWTQYDIDN</sequence>
<comment type="caution">
    <text evidence="1">The sequence shown here is derived from an EMBL/GenBank/DDBJ whole genome shotgun (WGS) entry which is preliminary data.</text>
</comment>
<keyword evidence="2" id="KW-1185">Reference proteome</keyword>
<dbReference type="EMBL" id="JAAVJS010000003">
    <property type="protein sequence ID" value="NJX14523.1"/>
    <property type="molecule type" value="Genomic_DNA"/>
</dbReference>
<gene>
    <name evidence="1" type="ORF">HC176_03350</name>
</gene>
<name>A0ABX1DBV3_9FLAO</name>
<dbReference type="RefSeq" id="WP_167916776.1">
    <property type="nucleotide sequence ID" value="NZ_JAAVJS010000003.1"/>
</dbReference>
<evidence type="ECO:0008006" key="3">
    <source>
        <dbReference type="Google" id="ProtNLM"/>
    </source>
</evidence>
<evidence type="ECO:0000313" key="2">
    <source>
        <dbReference type="Proteomes" id="UP000760545"/>
    </source>
</evidence>
<accession>A0ABX1DBV3</accession>